<feature type="transmembrane region" description="Helical" evidence="1">
    <location>
        <begin position="51"/>
        <end position="70"/>
    </location>
</feature>
<comment type="caution">
    <text evidence="2">The sequence shown here is derived from an EMBL/GenBank/DDBJ whole genome shotgun (WGS) entry which is preliminary data.</text>
</comment>
<keyword evidence="1" id="KW-0812">Transmembrane</keyword>
<feature type="transmembrane region" description="Helical" evidence="1">
    <location>
        <begin position="12"/>
        <end position="30"/>
    </location>
</feature>
<name>A0AAW2H0Q0_9HYME</name>
<evidence type="ECO:0000313" key="2">
    <source>
        <dbReference type="EMBL" id="KAL0132931.1"/>
    </source>
</evidence>
<organism evidence="2 3">
    <name type="scientific">Cardiocondyla obscurior</name>
    <dbReference type="NCBI Taxonomy" id="286306"/>
    <lineage>
        <taxon>Eukaryota</taxon>
        <taxon>Metazoa</taxon>
        <taxon>Ecdysozoa</taxon>
        <taxon>Arthropoda</taxon>
        <taxon>Hexapoda</taxon>
        <taxon>Insecta</taxon>
        <taxon>Pterygota</taxon>
        <taxon>Neoptera</taxon>
        <taxon>Endopterygota</taxon>
        <taxon>Hymenoptera</taxon>
        <taxon>Apocrita</taxon>
        <taxon>Aculeata</taxon>
        <taxon>Formicoidea</taxon>
        <taxon>Formicidae</taxon>
        <taxon>Myrmicinae</taxon>
        <taxon>Cardiocondyla</taxon>
    </lineage>
</organism>
<accession>A0AAW2H0Q0</accession>
<dbReference type="EMBL" id="JADYXP020000001">
    <property type="protein sequence ID" value="KAL0132931.1"/>
    <property type="molecule type" value="Genomic_DNA"/>
</dbReference>
<dbReference type="Proteomes" id="UP001430953">
    <property type="component" value="Unassembled WGS sequence"/>
</dbReference>
<evidence type="ECO:0000256" key="1">
    <source>
        <dbReference type="SAM" id="Phobius"/>
    </source>
</evidence>
<keyword evidence="1" id="KW-1133">Transmembrane helix</keyword>
<keyword evidence="3" id="KW-1185">Reference proteome</keyword>
<evidence type="ECO:0000313" key="3">
    <source>
        <dbReference type="Proteomes" id="UP001430953"/>
    </source>
</evidence>
<sequence>MSDDQIGAVDYSTFEKITHFFFFLLCKRVLRFRKYLLRNLSRKRNVLKFNLIFLCSMSHFLIKYIFSIFFSS</sequence>
<dbReference type="AlphaFoldDB" id="A0AAW2H0Q0"/>
<protein>
    <submittedName>
        <fullName evidence="2">Uncharacterized protein</fullName>
    </submittedName>
</protein>
<reference evidence="2 3" key="1">
    <citation type="submission" date="2023-03" db="EMBL/GenBank/DDBJ databases">
        <title>High recombination rates correlate with genetic variation in Cardiocondyla obscurior ants.</title>
        <authorList>
            <person name="Errbii M."/>
        </authorList>
    </citation>
    <scope>NUCLEOTIDE SEQUENCE [LARGE SCALE GENOMIC DNA]</scope>
    <source>
        <strain evidence="2">Alpha-2009</strain>
        <tissue evidence="2">Whole body</tissue>
    </source>
</reference>
<proteinExistence type="predicted"/>
<gene>
    <name evidence="2" type="ORF">PUN28_000576</name>
</gene>
<keyword evidence="1" id="KW-0472">Membrane</keyword>